<organism evidence="1 2">
    <name type="scientific">Striga asiatica</name>
    <name type="common">Asiatic witchweed</name>
    <name type="synonym">Buchnera asiatica</name>
    <dbReference type="NCBI Taxonomy" id="4170"/>
    <lineage>
        <taxon>Eukaryota</taxon>
        <taxon>Viridiplantae</taxon>
        <taxon>Streptophyta</taxon>
        <taxon>Embryophyta</taxon>
        <taxon>Tracheophyta</taxon>
        <taxon>Spermatophyta</taxon>
        <taxon>Magnoliopsida</taxon>
        <taxon>eudicotyledons</taxon>
        <taxon>Gunneridae</taxon>
        <taxon>Pentapetalae</taxon>
        <taxon>asterids</taxon>
        <taxon>lamiids</taxon>
        <taxon>Lamiales</taxon>
        <taxon>Orobanchaceae</taxon>
        <taxon>Buchnereae</taxon>
        <taxon>Striga</taxon>
    </lineage>
</organism>
<evidence type="ECO:0000313" key="2">
    <source>
        <dbReference type="Proteomes" id="UP000325081"/>
    </source>
</evidence>
<protein>
    <submittedName>
        <fullName evidence="1">Conserved protein with 2 CBS domains</fullName>
    </submittedName>
</protein>
<evidence type="ECO:0000313" key="1">
    <source>
        <dbReference type="EMBL" id="GER42447.1"/>
    </source>
</evidence>
<dbReference type="EMBL" id="BKCP01006339">
    <property type="protein sequence ID" value="GER42447.1"/>
    <property type="molecule type" value="Genomic_DNA"/>
</dbReference>
<keyword evidence="2" id="KW-1185">Reference proteome</keyword>
<proteinExistence type="predicted"/>
<comment type="caution">
    <text evidence="1">The sequence shown here is derived from an EMBL/GenBank/DDBJ whole genome shotgun (WGS) entry which is preliminary data.</text>
</comment>
<gene>
    <name evidence="1" type="ORF">STAS_19234</name>
</gene>
<sequence>MENQRLEVPARDSSSFAKSQLSGLLPQFLTHGISTPNPKELRPEVPLQIPFHPFLQKIRFSRLPEIDPFLDYRRTGVWQASWVIHHWKNWELETKLQSRYLSFLGKVPQYGLSENLTSRLTIDMTSQIDFQQRQLLGNNHVLSR</sequence>
<accession>A0A5A7QDJ7</accession>
<reference evidence="2" key="1">
    <citation type="journal article" date="2019" name="Curr. Biol.">
        <title>Genome Sequence of Striga asiatica Provides Insight into the Evolution of Plant Parasitism.</title>
        <authorList>
            <person name="Yoshida S."/>
            <person name="Kim S."/>
            <person name="Wafula E.K."/>
            <person name="Tanskanen J."/>
            <person name="Kim Y.M."/>
            <person name="Honaas L."/>
            <person name="Yang Z."/>
            <person name="Spallek T."/>
            <person name="Conn C.E."/>
            <person name="Ichihashi Y."/>
            <person name="Cheong K."/>
            <person name="Cui S."/>
            <person name="Der J.P."/>
            <person name="Gundlach H."/>
            <person name="Jiao Y."/>
            <person name="Hori C."/>
            <person name="Ishida J.K."/>
            <person name="Kasahara H."/>
            <person name="Kiba T."/>
            <person name="Kim M.S."/>
            <person name="Koo N."/>
            <person name="Laohavisit A."/>
            <person name="Lee Y.H."/>
            <person name="Lumba S."/>
            <person name="McCourt P."/>
            <person name="Mortimer J.C."/>
            <person name="Mutuku J.M."/>
            <person name="Nomura T."/>
            <person name="Sasaki-Sekimoto Y."/>
            <person name="Seto Y."/>
            <person name="Wang Y."/>
            <person name="Wakatake T."/>
            <person name="Sakakibara H."/>
            <person name="Demura T."/>
            <person name="Yamaguchi S."/>
            <person name="Yoneyama K."/>
            <person name="Manabe R.I."/>
            <person name="Nelson D.C."/>
            <person name="Schulman A.H."/>
            <person name="Timko M.P."/>
            <person name="dePamphilis C.W."/>
            <person name="Choi D."/>
            <person name="Shirasu K."/>
        </authorList>
    </citation>
    <scope>NUCLEOTIDE SEQUENCE [LARGE SCALE GENOMIC DNA]</scope>
    <source>
        <strain evidence="2">cv. UVA1</strain>
    </source>
</reference>
<dbReference type="Proteomes" id="UP000325081">
    <property type="component" value="Unassembled WGS sequence"/>
</dbReference>
<dbReference type="AlphaFoldDB" id="A0A5A7QDJ7"/>
<name>A0A5A7QDJ7_STRAF</name>